<evidence type="ECO:0000256" key="3">
    <source>
        <dbReference type="ARBA" id="ARBA00022989"/>
    </source>
</evidence>
<feature type="transmembrane region" description="Helical" evidence="8">
    <location>
        <begin position="561"/>
        <end position="581"/>
    </location>
</feature>
<dbReference type="AlphaFoldDB" id="A0A0L0P147"/>
<keyword evidence="2 8" id="KW-0812">Transmembrane</keyword>
<dbReference type="VEuPathDB" id="FungiDB:CJJ07_004254"/>
<feature type="transmembrane region" description="Helical" evidence="8">
    <location>
        <begin position="376"/>
        <end position="397"/>
    </location>
</feature>
<evidence type="ECO:0000256" key="7">
    <source>
        <dbReference type="SAM" id="MobiDB-lite"/>
    </source>
</evidence>
<accession>A0A0L0P147</accession>
<dbReference type="GO" id="GO:0038023">
    <property type="term" value="F:signaling receptor activity"/>
    <property type="evidence" value="ECO:0007669"/>
    <property type="project" value="TreeGrafter"/>
</dbReference>
<dbReference type="PANTHER" id="PTHR20855:SF97">
    <property type="entry name" value="ADIPOR-LIKE RECEPTOR IZH3-RELATED"/>
    <property type="match status" value="1"/>
</dbReference>
<comment type="caution">
    <text evidence="9">The sequence shown here is derived from an EMBL/GenBank/DDBJ whole genome shotgun (WGS) entry which is preliminary data.</text>
</comment>
<feature type="compositionally biased region" description="Low complexity" evidence="7">
    <location>
        <begin position="16"/>
        <end position="29"/>
    </location>
</feature>
<dbReference type="VEuPathDB" id="FungiDB:CJI96_0003162"/>
<feature type="compositionally biased region" description="Basic and acidic residues" evidence="7">
    <location>
        <begin position="1"/>
        <end position="15"/>
    </location>
</feature>
<keyword evidence="6" id="KW-0175">Coiled coil</keyword>
<name>A0A0L0P147_CANAR</name>
<feature type="compositionally biased region" description="Basic and acidic residues" evidence="7">
    <location>
        <begin position="80"/>
        <end position="91"/>
    </location>
</feature>
<evidence type="ECO:0000256" key="5">
    <source>
        <dbReference type="PIRSR" id="PIRSR604254-1"/>
    </source>
</evidence>
<dbReference type="PANTHER" id="PTHR20855">
    <property type="entry name" value="ADIPOR/PROGESTIN RECEPTOR-RELATED"/>
    <property type="match status" value="1"/>
</dbReference>
<reference evidence="10" key="1">
    <citation type="journal article" date="2015" name="BMC Genomics">
        <title>Draft genome of a commonly misdiagnosed multidrug resistant pathogen Candida auris.</title>
        <authorList>
            <person name="Chatterjee S."/>
            <person name="Alampalli S.V."/>
            <person name="Nageshan R.K."/>
            <person name="Chettiar S.T."/>
            <person name="Joshi S."/>
            <person name="Tatu U.S."/>
        </authorList>
    </citation>
    <scope>NUCLEOTIDE SEQUENCE [LARGE SCALE GENOMIC DNA]</scope>
    <source>
        <strain evidence="10">6684</strain>
    </source>
</reference>
<dbReference type="VEuPathDB" id="FungiDB:QG37_02917"/>
<evidence type="ECO:0000256" key="8">
    <source>
        <dbReference type="SAM" id="Phobius"/>
    </source>
</evidence>
<keyword evidence="5" id="KW-0479">Metal-binding</keyword>
<protein>
    <submittedName>
        <fullName evidence="9">Uncharacterized protein</fullName>
    </submittedName>
</protein>
<keyword evidence="5" id="KW-0862">Zinc</keyword>
<evidence type="ECO:0000256" key="2">
    <source>
        <dbReference type="ARBA" id="ARBA00022692"/>
    </source>
</evidence>
<feature type="transmembrane region" description="Helical" evidence="8">
    <location>
        <begin position="313"/>
        <end position="333"/>
    </location>
</feature>
<evidence type="ECO:0000313" key="9">
    <source>
        <dbReference type="EMBL" id="KND99978.1"/>
    </source>
</evidence>
<evidence type="ECO:0000256" key="6">
    <source>
        <dbReference type="SAM" id="Coils"/>
    </source>
</evidence>
<dbReference type="InterPro" id="IPR004254">
    <property type="entry name" value="AdipoR/HlyIII-related"/>
</dbReference>
<sequence length="586" mass="67861">MSETLLRRRVLERSDGSASSASTGLSSSSDSKEDREFATTEELLIEKLDIFLSLIEKRIERFETYFRVMSLQEEENTDEGSEKETEKEGRSRRGSLASLSLITSIRQVSMAHLNRVYEQLYKVKELVLLNSFRNAEFLYKTLDDQYNYLFNASDDLTDNASVASSSLGAGFPGMARKEALQNKLIDTLHYFEEKLAHIDGYLSQKAGAVDEDEVTSALRFFNFNKALKQSEEGYLHYYQLPLAWRENKYIIEGYRFTMGHWDMVKSMFHFDHNETGNIWTHMLGLFAVAWLAFVHFPSTSTYQANSLTDNCIMYLFFAASAKCLISSVLWHTYSCFAHLKIRSRFACVDYTGITTLISCSVISAEYCALYHMPRLLRFFVGFSIFCGLGGLTFNWLPYFDKPECRHLRIAFFVGLAVMGGTTFFFKWYYEGFYNSLYFYTPLSYKSFLWYWIGVLFYAGLIPERWRYDVIIDQDTLCQHTHTPLDVLTGFENSGKEEMEELEQEIEDVRRDSNALSASGSIETQTMTVIEKHFPTTPTRTPYRGDFLSLWWVDYIGLSHNLWHLFVVLGIVGHYFSLVGMFETIVR</sequence>
<evidence type="ECO:0000256" key="4">
    <source>
        <dbReference type="ARBA" id="ARBA00023136"/>
    </source>
</evidence>
<dbReference type="VEuPathDB" id="FungiDB:CJI97_000955"/>
<dbReference type="EMBL" id="LGST01000020">
    <property type="protein sequence ID" value="KND99978.1"/>
    <property type="molecule type" value="Genomic_DNA"/>
</dbReference>
<comment type="subcellular location">
    <subcellularLocation>
        <location evidence="1">Membrane</location>
        <topology evidence="1">Multi-pass membrane protein</topology>
    </subcellularLocation>
</comment>
<keyword evidence="3 8" id="KW-1133">Transmembrane helix</keyword>
<dbReference type="VEuPathDB" id="FungiDB:CJJ09_002896"/>
<feature type="binding site" evidence="5">
    <location>
        <position position="331"/>
    </location>
    <ligand>
        <name>Zn(2+)</name>
        <dbReference type="ChEBI" id="CHEBI:29105"/>
    </ligand>
</feature>
<dbReference type="Pfam" id="PF03006">
    <property type="entry name" value="HlyIII"/>
    <property type="match status" value="1"/>
</dbReference>
<gene>
    <name evidence="9" type="ORF">QG37_02917</name>
</gene>
<evidence type="ECO:0000313" key="10">
    <source>
        <dbReference type="Proteomes" id="UP000037122"/>
    </source>
</evidence>
<evidence type="ECO:0000256" key="1">
    <source>
        <dbReference type="ARBA" id="ARBA00004141"/>
    </source>
</evidence>
<dbReference type="GO" id="GO:0016020">
    <property type="term" value="C:membrane"/>
    <property type="evidence" value="ECO:0007669"/>
    <property type="project" value="UniProtKB-SubCell"/>
</dbReference>
<feature type="region of interest" description="Disordered" evidence="7">
    <location>
        <begin position="1"/>
        <end position="34"/>
    </location>
</feature>
<dbReference type="VEuPathDB" id="FungiDB:B9J08_000937"/>
<organism evidence="9 10">
    <name type="scientific">Candidozyma auris</name>
    <name type="common">Yeast</name>
    <name type="synonym">Candida auris</name>
    <dbReference type="NCBI Taxonomy" id="498019"/>
    <lineage>
        <taxon>Eukaryota</taxon>
        <taxon>Fungi</taxon>
        <taxon>Dikarya</taxon>
        <taxon>Ascomycota</taxon>
        <taxon>Saccharomycotina</taxon>
        <taxon>Pichiomycetes</taxon>
        <taxon>Metschnikowiaceae</taxon>
        <taxon>Candidozyma</taxon>
    </lineage>
</organism>
<feature type="transmembrane region" description="Helical" evidence="8">
    <location>
        <begin position="275"/>
        <end position="293"/>
    </location>
</feature>
<feature type="region of interest" description="Disordered" evidence="7">
    <location>
        <begin position="73"/>
        <end position="92"/>
    </location>
</feature>
<feature type="transmembrane region" description="Helical" evidence="8">
    <location>
        <begin position="409"/>
        <end position="428"/>
    </location>
</feature>
<dbReference type="GO" id="GO:0046872">
    <property type="term" value="F:metal ion binding"/>
    <property type="evidence" value="ECO:0007669"/>
    <property type="project" value="UniProtKB-KW"/>
</dbReference>
<keyword evidence="4 8" id="KW-0472">Membrane</keyword>
<dbReference type="Proteomes" id="UP000037122">
    <property type="component" value="Unassembled WGS sequence"/>
</dbReference>
<feature type="coiled-coil region" evidence="6">
    <location>
        <begin position="491"/>
        <end position="518"/>
    </location>
</feature>
<proteinExistence type="predicted"/>
<dbReference type="GO" id="GO:0006882">
    <property type="term" value="P:intracellular zinc ion homeostasis"/>
    <property type="evidence" value="ECO:0007669"/>
    <property type="project" value="TreeGrafter"/>
</dbReference>